<dbReference type="STRING" id="133383.A0A1R0H0P9"/>
<dbReference type="Proteomes" id="UP000187455">
    <property type="component" value="Unassembled WGS sequence"/>
</dbReference>
<feature type="region of interest" description="Disordered" evidence="1">
    <location>
        <begin position="606"/>
        <end position="651"/>
    </location>
</feature>
<feature type="compositionally biased region" description="Polar residues" evidence="1">
    <location>
        <begin position="637"/>
        <end position="646"/>
    </location>
</feature>
<comment type="caution">
    <text evidence="2">The sequence shown here is derived from an EMBL/GenBank/DDBJ whole genome shotgun (WGS) entry which is preliminary data.</text>
</comment>
<accession>A0A1R0H0P9</accession>
<sequence>MVVGITSGVLGPSDSICLTKINSTAQTGDSSASNFGKLGSKGRLIANDFRGTGSKASLEYNKTSITEYMDRKLRFVDFLPKSFCESQIQVLDNTVGRIEYLEYEINCQENNYSGIFKLEQPQNSSIGIEDSGLLGGQKVHFKLENVQENCTVYYNSSLFDSEFVYIQVLKGLVRCGIGNPISGPSVIEAIHFPSILTQALSTNIKIYTENTAIQAGFSICHSTICSPEQLNNDNELTNLFAQGQTLTQDQMERNGNMLNAELDQFMVLQVGPDYLDRFFCEDSVYDAAPFKDGNLSQHLKYLNPCYGSKFTLIFDSTLLNPDQNGILTFVLEDQDGFKPDFEMFSVLSPNNTAESLDQNNTISSLIEGNNTSPNSGCQIFIQFNNRYIFAGVGGLYDSRCQLKITSARRNFGFESRTSIISISSSNLQLGQSKFVCSSENCPDASKSEFSVLENAIATNSSSENSEKISQSDTFANRASTFQFHSIDIMATSSTENPQKPKTSKKAARSSTPFFKTPAQELQITDDSLNSFSAESGNQVSTSSVILSISGSQLTTDKSEKSSITPRAITLTNTVSVSATTTNTSEPKISVEITGASEISINLKTATNSSVQSSGQTNQKNTEQSASKSDKTSTKTSLAVQTINNDSGKNREVGISAPPLNINFFEITQAIGAALRLKSSDSSNFQKRENTLSTVTTERIETSGSYYLIF</sequence>
<gene>
    <name evidence="2" type="ORF">AYI68_g3164</name>
</gene>
<evidence type="ECO:0000313" key="2">
    <source>
        <dbReference type="EMBL" id="OLY82707.1"/>
    </source>
</evidence>
<dbReference type="EMBL" id="LSSL01001312">
    <property type="protein sequence ID" value="OLY82707.1"/>
    <property type="molecule type" value="Genomic_DNA"/>
</dbReference>
<feature type="compositionally biased region" description="Polar residues" evidence="1">
    <location>
        <begin position="508"/>
        <end position="517"/>
    </location>
</feature>
<reference evidence="2 3" key="1">
    <citation type="journal article" date="2016" name="Mol. Biol. Evol.">
        <title>Genome-Wide Survey of Gut Fungi (Harpellales) Reveals the First Horizontally Transferred Ubiquitin Gene from a Mosquito Host.</title>
        <authorList>
            <person name="Wang Y."/>
            <person name="White M.M."/>
            <person name="Kvist S."/>
            <person name="Moncalvo J.M."/>
        </authorList>
    </citation>
    <scope>NUCLEOTIDE SEQUENCE [LARGE SCALE GENOMIC DNA]</scope>
    <source>
        <strain evidence="2 3">ALG-7-W6</strain>
    </source>
</reference>
<evidence type="ECO:0000313" key="3">
    <source>
        <dbReference type="Proteomes" id="UP000187455"/>
    </source>
</evidence>
<feature type="region of interest" description="Disordered" evidence="1">
    <location>
        <begin position="490"/>
        <end position="517"/>
    </location>
</feature>
<protein>
    <submittedName>
        <fullName evidence="2">Uncharacterized protein</fullName>
    </submittedName>
</protein>
<evidence type="ECO:0000256" key="1">
    <source>
        <dbReference type="SAM" id="MobiDB-lite"/>
    </source>
</evidence>
<proteinExistence type="predicted"/>
<feature type="compositionally biased region" description="Polar residues" evidence="1">
    <location>
        <begin position="606"/>
        <end position="623"/>
    </location>
</feature>
<organism evidence="2 3">
    <name type="scientific">Smittium mucronatum</name>
    <dbReference type="NCBI Taxonomy" id="133383"/>
    <lineage>
        <taxon>Eukaryota</taxon>
        <taxon>Fungi</taxon>
        <taxon>Fungi incertae sedis</taxon>
        <taxon>Zoopagomycota</taxon>
        <taxon>Kickxellomycotina</taxon>
        <taxon>Harpellomycetes</taxon>
        <taxon>Harpellales</taxon>
        <taxon>Legeriomycetaceae</taxon>
        <taxon>Smittium</taxon>
    </lineage>
</organism>
<dbReference type="AlphaFoldDB" id="A0A1R0H0P9"/>
<name>A0A1R0H0P9_9FUNG</name>
<dbReference type="OrthoDB" id="5597242at2759"/>
<keyword evidence="3" id="KW-1185">Reference proteome</keyword>
<feature type="compositionally biased region" description="Polar residues" evidence="1">
    <location>
        <begin position="490"/>
        <end position="500"/>
    </location>
</feature>